<reference evidence="2 3" key="1">
    <citation type="journal article" date="2007" name="Science">
        <title>The Chlamydomonas genome reveals the evolution of key animal and plant functions.</title>
        <authorList>
            <person name="Merchant S.S."/>
            <person name="Prochnik S.E."/>
            <person name="Vallon O."/>
            <person name="Harris E.H."/>
            <person name="Karpowicz S.J."/>
            <person name="Witman G.B."/>
            <person name="Terry A."/>
            <person name="Salamov A."/>
            <person name="Fritz-Laylin L.K."/>
            <person name="Marechal-Drouard L."/>
            <person name="Marshall W.F."/>
            <person name="Qu L.H."/>
            <person name="Nelson D.R."/>
            <person name="Sanderfoot A.A."/>
            <person name="Spalding M.H."/>
            <person name="Kapitonov V.V."/>
            <person name="Ren Q."/>
            <person name="Ferris P."/>
            <person name="Lindquist E."/>
            <person name="Shapiro H."/>
            <person name="Lucas S.M."/>
            <person name="Grimwood J."/>
            <person name="Schmutz J."/>
            <person name="Cardol P."/>
            <person name="Cerutti H."/>
            <person name="Chanfreau G."/>
            <person name="Chen C.L."/>
            <person name="Cognat V."/>
            <person name="Croft M.T."/>
            <person name="Dent R."/>
            <person name="Dutcher S."/>
            <person name="Fernandez E."/>
            <person name="Fukuzawa H."/>
            <person name="Gonzalez-Ballester D."/>
            <person name="Gonzalez-Halphen D."/>
            <person name="Hallmann A."/>
            <person name="Hanikenne M."/>
            <person name="Hippler M."/>
            <person name="Inwood W."/>
            <person name="Jabbari K."/>
            <person name="Kalanon M."/>
            <person name="Kuras R."/>
            <person name="Lefebvre P.A."/>
            <person name="Lemaire S.D."/>
            <person name="Lobanov A.V."/>
            <person name="Lohr M."/>
            <person name="Manuell A."/>
            <person name="Meier I."/>
            <person name="Mets L."/>
            <person name="Mittag M."/>
            <person name="Mittelmeier T."/>
            <person name="Moroney J.V."/>
            <person name="Moseley J."/>
            <person name="Napoli C."/>
            <person name="Nedelcu A.M."/>
            <person name="Niyogi K."/>
            <person name="Novoselov S.V."/>
            <person name="Paulsen I.T."/>
            <person name="Pazour G."/>
            <person name="Purton S."/>
            <person name="Ral J.P."/>
            <person name="Riano-Pachon D.M."/>
            <person name="Riekhof W."/>
            <person name="Rymarquis L."/>
            <person name="Schroda M."/>
            <person name="Stern D."/>
            <person name="Umen J."/>
            <person name="Willows R."/>
            <person name="Wilson N."/>
            <person name="Zimmer S.L."/>
            <person name="Allmer J."/>
            <person name="Balk J."/>
            <person name="Bisova K."/>
            <person name="Chen C.J."/>
            <person name="Elias M."/>
            <person name="Gendler K."/>
            <person name="Hauser C."/>
            <person name="Lamb M.R."/>
            <person name="Ledford H."/>
            <person name="Long J.C."/>
            <person name="Minagawa J."/>
            <person name="Page M.D."/>
            <person name="Pan J."/>
            <person name="Pootakham W."/>
            <person name="Roje S."/>
            <person name="Rose A."/>
            <person name="Stahlberg E."/>
            <person name="Terauchi A.M."/>
            <person name="Yang P."/>
            <person name="Ball S."/>
            <person name="Bowler C."/>
            <person name="Dieckmann C.L."/>
            <person name="Gladyshev V.N."/>
            <person name="Green P."/>
            <person name="Jorgensen R."/>
            <person name="Mayfield S."/>
            <person name="Mueller-Roeber B."/>
            <person name="Rajamani S."/>
            <person name="Sayre R.T."/>
            <person name="Brokstein P."/>
            <person name="Dubchak I."/>
            <person name="Goodstein D."/>
            <person name="Hornick L."/>
            <person name="Huang Y.W."/>
            <person name="Jhaveri J."/>
            <person name="Luo Y."/>
            <person name="Martinez D."/>
            <person name="Ngau W.C."/>
            <person name="Otillar B."/>
            <person name="Poliakov A."/>
            <person name="Porter A."/>
            <person name="Szajkowski L."/>
            <person name="Werner G."/>
            <person name="Zhou K."/>
            <person name="Grigoriev I.V."/>
            <person name="Rokhsar D.S."/>
            <person name="Grossman A.R."/>
        </authorList>
    </citation>
    <scope>NUCLEOTIDE SEQUENCE [LARGE SCALE GENOMIC DNA]</scope>
    <source>
        <strain evidence="3">CC-503</strain>
    </source>
</reference>
<feature type="region of interest" description="Disordered" evidence="1">
    <location>
        <begin position="142"/>
        <end position="564"/>
    </location>
</feature>
<dbReference type="EMBL" id="CM008970">
    <property type="protein sequence ID" value="PNW78582.1"/>
    <property type="molecule type" value="Genomic_DNA"/>
</dbReference>
<dbReference type="Proteomes" id="UP000006906">
    <property type="component" value="Chromosome 9"/>
</dbReference>
<keyword evidence="3" id="KW-1185">Reference proteome</keyword>
<dbReference type="PANTHER" id="PTHR48138">
    <property type="entry name" value="KERATINOCYTE PROLINE-RICH PROTEIN-RELATED"/>
    <property type="match status" value="1"/>
</dbReference>
<dbReference type="InParanoid" id="A0A2K3DDG8"/>
<dbReference type="PANTHER" id="PTHR48138:SF2">
    <property type="entry name" value="KERATINOCYTE PROLINE-RICH PROTEIN"/>
    <property type="match status" value="1"/>
</dbReference>
<dbReference type="GeneID" id="66054626"/>
<evidence type="ECO:0008006" key="4">
    <source>
        <dbReference type="Google" id="ProtNLM"/>
    </source>
</evidence>
<evidence type="ECO:0000313" key="3">
    <source>
        <dbReference type="Proteomes" id="UP000006906"/>
    </source>
</evidence>
<dbReference type="RefSeq" id="XP_042920987.1">
    <property type="nucleotide sequence ID" value="XM_043065590.1"/>
</dbReference>
<evidence type="ECO:0000313" key="2">
    <source>
        <dbReference type="EMBL" id="PNW78582.1"/>
    </source>
</evidence>
<accession>A0A2K3DDG8</accession>
<feature type="compositionally biased region" description="Pro residues" evidence="1">
    <location>
        <begin position="147"/>
        <end position="560"/>
    </location>
</feature>
<protein>
    <recommendedName>
        <fullName evidence="4">Pherophorin domain-containing protein</fullName>
    </recommendedName>
</protein>
<dbReference type="KEGG" id="cre:CHLRE_09g391352v5"/>
<dbReference type="AlphaFoldDB" id="A0A2K3DDG8"/>
<sequence>MLGNTVICPAQPSSDCSAFYSSCASITCTNLVVTIDVTGSGCKGGTYSWGACLKWGLGDTRCGLMTSCAGTNKGDYCDGFTKVSFAIDQSDTKVGIQIHDGTFTTGTNNCTTTNPLGTGGCWAGSNQCQTCEYVYTIPSSCKTNSKPPSPAPPSPAPPSPAPPSPAPPSPAPPSPAPPSPAPPSPAPPSPAPPSPAPPSPSPPSPAPPSPAPPSPAPPSPAPPSPAPPSPAPPSPAPPSPEPPSPAPPSPAPPSPAPPSPAPPSPAPPSPAPPSPEPPSPAPPSPAPPSPAPPSPEPPSPAPPSPAPPSPAPPSPAPPSPEPPSPAPPSPAPPSPAPPSPEPPSPAPPSPAPPSPEPPSPAPPSPAPPSPEPPSPAPPSPAPPSPEPPSPAPPSPAPPSPEPPSPAPPSPAPPSPEPPSPAPPSPAPPSPEPPSPAPPSPAPPSPEPPSPAPPSPAPPSPEPPSPAPPSPAPPSPEPPSPAPPSPAPPSPEPPSPAPPSPAPPSPEPPSPAPPSPAPLSPAPPSPAPPSPAPPSPAPPSPAPPSPAPPSPAPPSPAPPAPNAASCSSGTCPAMSYFTAAGIPSVDSCTPCTSKDCLVESSAGDFAKPLTAQNFLNTYNCLAKPNGVFSGTNPVTGQPQDYTLYSPMVTSTYPGLNSFFSATTSTGAAVAVACYTDTTYTTVANYLYVSRVNTAADNFKCLTCKWFAVYSVNPSACKCSTDTAWAIPPKAVMESLSSTAGTEQQIPAPVGSVFWNARQDASKANAWGGYFRIVPPHDVSAIYEFDVCAGCGQNRVSKGFIMGRLQFVLTNLNGKTSITTFVAPSLTASTTSSVLHMYQSFIAPPSLTPGQFSKFTGVVGPATTPFTYGASWASTVVTGTVKSGSSSYPVPSTEPSNGLYVAIHLTVGGSMCF</sequence>
<evidence type="ECO:0000256" key="1">
    <source>
        <dbReference type="SAM" id="MobiDB-lite"/>
    </source>
</evidence>
<dbReference type="InterPro" id="IPR052881">
    <property type="entry name" value="Keratinocyte_PR"/>
</dbReference>
<name>A0A2K3DDG8_CHLRE</name>
<dbReference type="OrthoDB" id="555290at2759"/>
<gene>
    <name evidence="2" type="ORF">CHLRE_09g391352v5</name>
</gene>
<dbReference type="Gramene" id="PNW78582">
    <property type="protein sequence ID" value="PNW78582"/>
    <property type="gene ID" value="CHLRE_09g391352v5"/>
</dbReference>
<organism evidence="2 3">
    <name type="scientific">Chlamydomonas reinhardtii</name>
    <name type="common">Chlamydomonas smithii</name>
    <dbReference type="NCBI Taxonomy" id="3055"/>
    <lineage>
        <taxon>Eukaryota</taxon>
        <taxon>Viridiplantae</taxon>
        <taxon>Chlorophyta</taxon>
        <taxon>core chlorophytes</taxon>
        <taxon>Chlorophyceae</taxon>
        <taxon>CS clade</taxon>
        <taxon>Chlamydomonadales</taxon>
        <taxon>Chlamydomonadaceae</taxon>
        <taxon>Chlamydomonas</taxon>
    </lineage>
</organism>
<proteinExistence type="predicted"/>